<evidence type="ECO:0000256" key="2">
    <source>
        <dbReference type="ARBA" id="ARBA00022692"/>
    </source>
</evidence>
<dbReference type="Pfam" id="PF09731">
    <property type="entry name" value="Mitofilin"/>
    <property type="match status" value="1"/>
</dbReference>
<comment type="function">
    <text evidence="7">Component of the MICOS complex, a large protein complex of the mitochondrial inner membrane that plays crucial roles in the maintenance of crista junctions, inner membrane architecture, and formation of contact sites to the outer membrane.</text>
</comment>
<dbReference type="AlphaFoldDB" id="A0A8S3WLR0"/>
<evidence type="ECO:0000313" key="10">
    <source>
        <dbReference type="Proteomes" id="UP000691718"/>
    </source>
</evidence>
<evidence type="ECO:0000256" key="3">
    <source>
        <dbReference type="ARBA" id="ARBA00022792"/>
    </source>
</evidence>
<evidence type="ECO:0000313" key="9">
    <source>
        <dbReference type="EMBL" id="CAG4967357.1"/>
    </source>
</evidence>
<comment type="caution">
    <text evidence="9">The sequence shown here is derived from an EMBL/GenBank/DDBJ whole genome shotgun (WGS) entry which is preliminary data.</text>
</comment>
<dbReference type="PANTHER" id="PTHR15415:SF7">
    <property type="entry name" value="MICOS COMPLEX SUBUNIT MIC60"/>
    <property type="match status" value="1"/>
</dbReference>
<keyword evidence="6" id="KW-0472">Membrane</keyword>
<evidence type="ECO:0000256" key="8">
    <source>
        <dbReference type="SAM" id="Coils"/>
    </source>
</evidence>
<dbReference type="EMBL" id="CAJQZP010000541">
    <property type="protein sequence ID" value="CAG4967357.1"/>
    <property type="molecule type" value="Genomic_DNA"/>
</dbReference>
<keyword evidence="8" id="KW-0175">Coiled coil</keyword>
<accession>A0A8S3WLR0</accession>
<reference evidence="9" key="1">
    <citation type="submission" date="2021-04" db="EMBL/GenBank/DDBJ databases">
        <authorList>
            <person name="Tunstrom K."/>
        </authorList>
    </citation>
    <scope>NUCLEOTIDE SEQUENCE</scope>
</reference>
<dbReference type="GO" id="GO:0061617">
    <property type="term" value="C:MICOS complex"/>
    <property type="evidence" value="ECO:0007669"/>
    <property type="project" value="TreeGrafter"/>
</dbReference>
<evidence type="ECO:0000256" key="6">
    <source>
        <dbReference type="ARBA" id="ARBA00023136"/>
    </source>
</evidence>
<name>A0A8S3WLR0_PARAO</name>
<protein>
    <recommendedName>
        <fullName evidence="7">MICOS complex subunit MIC60</fullName>
    </recommendedName>
    <alternativeName>
        <fullName evidence="7">Mitofilin</fullName>
    </alternativeName>
</protein>
<organism evidence="9 10">
    <name type="scientific">Parnassius apollo</name>
    <name type="common">Apollo butterfly</name>
    <name type="synonym">Papilio apollo</name>
    <dbReference type="NCBI Taxonomy" id="110799"/>
    <lineage>
        <taxon>Eukaryota</taxon>
        <taxon>Metazoa</taxon>
        <taxon>Ecdysozoa</taxon>
        <taxon>Arthropoda</taxon>
        <taxon>Hexapoda</taxon>
        <taxon>Insecta</taxon>
        <taxon>Pterygota</taxon>
        <taxon>Neoptera</taxon>
        <taxon>Endopterygota</taxon>
        <taxon>Lepidoptera</taxon>
        <taxon>Glossata</taxon>
        <taxon>Ditrysia</taxon>
        <taxon>Papilionoidea</taxon>
        <taxon>Papilionidae</taxon>
        <taxon>Parnassiinae</taxon>
        <taxon>Parnassini</taxon>
        <taxon>Parnassius</taxon>
        <taxon>Parnassius</taxon>
    </lineage>
</organism>
<gene>
    <name evidence="9" type="ORF">PAPOLLO_LOCUS7773</name>
</gene>
<keyword evidence="5 7" id="KW-0496">Mitochondrion</keyword>
<keyword evidence="4" id="KW-1133">Transmembrane helix</keyword>
<proteinExistence type="inferred from homology"/>
<comment type="similarity">
    <text evidence="1 7">Belongs to the MICOS complex subunit Mic60 family.</text>
</comment>
<evidence type="ECO:0000256" key="4">
    <source>
        <dbReference type="ARBA" id="ARBA00022989"/>
    </source>
</evidence>
<comment type="subunit">
    <text evidence="7">Component of the mitochondrial contact site and cristae organizing system (MICOS) complex.</text>
</comment>
<dbReference type="PANTHER" id="PTHR15415">
    <property type="entry name" value="MITOFILIN"/>
    <property type="match status" value="1"/>
</dbReference>
<keyword evidence="3 7" id="KW-0999">Mitochondrion inner membrane</keyword>
<feature type="coiled-coil region" evidence="8">
    <location>
        <begin position="8"/>
        <end position="46"/>
    </location>
</feature>
<sequence>MCNSIKNIESLEVQAVANRQLKEQLKRQFEIQQEILQERLAKKDKEMEKTAVKVALVGSDGASLPVYFLSWLQSKLLFQKFAEIPKDELENKPMDFTKLDTFDIIQRARYFMEHGDLQSALRYVNLLQGAPRAAASHWATAA</sequence>
<evidence type="ECO:0000256" key="5">
    <source>
        <dbReference type="ARBA" id="ARBA00023128"/>
    </source>
</evidence>
<dbReference type="OrthoDB" id="10261039at2759"/>
<evidence type="ECO:0000256" key="1">
    <source>
        <dbReference type="ARBA" id="ARBA00010877"/>
    </source>
</evidence>
<evidence type="ECO:0000256" key="7">
    <source>
        <dbReference type="RuleBase" id="RU363000"/>
    </source>
</evidence>
<dbReference type="Proteomes" id="UP000691718">
    <property type="component" value="Unassembled WGS sequence"/>
</dbReference>
<keyword evidence="10" id="KW-1185">Reference proteome</keyword>
<keyword evidence="2 7" id="KW-0812">Transmembrane</keyword>
<dbReference type="InterPro" id="IPR019133">
    <property type="entry name" value="MIC60"/>
</dbReference>
<comment type="subcellular location">
    <subcellularLocation>
        <location evidence="7">Mitochondrion inner membrane</location>
        <topology evidence="7">Single-pass membrane protein</topology>
    </subcellularLocation>
</comment>
<dbReference type="GO" id="GO:0042407">
    <property type="term" value="P:cristae formation"/>
    <property type="evidence" value="ECO:0007669"/>
    <property type="project" value="TreeGrafter"/>
</dbReference>